<evidence type="ECO:0000313" key="9">
    <source>
        <dbReference type="EMBL" id="BCD70895.1"/>
    </source>
</evidence>
<keyword evidence="6" id="KW-0963">Cytoplasm</keyword>
<comment type="catalytic activity">
    <reaction evidence="5 6">
        <text>cytidine(34) in tRNA(Ile2) + L-lysine + ATP = lysidine(34) in tRNA(Ile2) + AMP + diphosphate + H(+)</text>
        <dbReference type="Rhea" id="RHEA:43744"/>
        <dbReference type="Rhea" id="RHEA-COMP:10625"/>
        <dbReference type="Rhea" id="RHEA-COMP:10670"/>
        <dbReference type="ChEBI" id="CHEBI:15378"/>
        <dbReference type="ChEBI" id="CHEBI:30616"/>
        <dbReference type="ChEBI" id="CHEBI:32551"/>
        <dbReference type="ChEBI" id="CHEBI:33019"/>
        <dbReference type="ChEBI" id="CHEBI:82748"/>
        <dbReference type="ChEBI" id="CHEBI:83665"/>
        <dbReference type="ChEBI" id="CHEBI:456215"/>
        <dbReference type="EC" id="6.3.4.19"/>
    </reaction>
</comment>
<dbReference type="Pfam" id="PF01171">
    <property type="entry name" value="ATP_bind_3"/>
    <property type="match status" value="1"/>
</dbReference>
<dbReference type="GeneID" id="56928855"/>
<reference evidence="9 10" key="1">
    <citation type="submission" date="2019-06" db="EMBL/GenBank/DDBJ databases">
        <title>Complete genome sequence of Helicobacter suis SNTW101c.</title>
        <authorList>
            <person name="Rimbara E."/>
            <person name="Suzuki M."/>
            <person name="Matsui H."/>
            <person name="Nakamura M."/>
            <person name="Mori S."/>
            <person name="Shibayama K."/>
        </authorList>
    </citation>
    <scope>NUCLEOTIDE SEQUENCE [LARGE SCALE GENOMIC DNA]</scope>
    <source>
        <strain evidence="9 10">SNTW101c</strain>
    </source>
</reference>
<dbReference type="InterPro" id="IPR012795">
    <property type="entry name" value="tRNA_Ile_lys_synt_N"/>
</dbReference>
<organism evidence="9 10">
    <name type="scientific">Helicobacter suis</name>
    <dbReference type="NCBI Taxonomy" id="104628"/>
    <lineage>
        <taxon>Bacteria</taxon>
        <taxon>Pseudomonadati</taxon>
        <taxon>Campylobacterota</taxon>
        <taxon>Epsilonproteobacteria</taxon>
        <taxon>Campylobacterales</taxon>
        <taxon>Helicobacteraceae</taxon>
        <taxon>Helicobacter</taxon>
    </lineage>
</organism>
<dbReference type="EC" id="6.3.4.19" evidence="6"/>
<keyword evidence="2 6" id="KW-0819">tRNA processing</keyword>
<keyword evidence="11" id="KW-1185">Reference proteome</keyword>
<dbReference type="PANTHER" id="PTHR43033:SF1">
    <property type="entry name" value="TRNA(ILE)-LYSIDINE SYNTHASE-RELATED"/>
    <property type="match status" value="1"/>
</dbReference>
<reference evidence="8 11" key="2">
    <citation type="submission" date="2020-04" db="EMBL/GenBank/DDBJ databases">
        <title>Genomic analysis of gastric non-Helicobacter pylori Helicobacters isolated in Japan.</title>
        <authorList>
            <person name="Suzuki M."/>
            <person name="Rimbara E."/>
        </authorList>
    </citation>
    <scope>NUCLEOTIDE SEQUENCE [LARGE SCALE GENOMIC DNA]</scope>
    <source>
        <strain evidence="8 11">NHP19-0020</strain>
    </source>
</reference>
<feature type="binding site" evidence="6">
    <location>
        <begin position="21"/>
        <end position="26"/>
    </location>
    <ligand>
        <name>ATP</name>
        <dbReference type="ChEBI" id="CHEBI:30616"/>
    </ligand>
</feature>
<dbReference type="PANTHER" id="PTHR43033">
    <property type="entry name" value="TRNA(ILE)-LYSIDINE SYNTHASE-RELATED"/>
    <property type="match status" value="1"/>
</dbReference>
<keyword evidence="4 6" id="KW-0067">ATP-binding</keyword>
<evidence type="ECO:0000313" key="10">
    <source>
        <dbReference type="Proteomes" id="UP000317935"/>
    </source>
</evidence>
<evidence type="ECO:0000256" key="5">
    <source>
        <dbReference type="ARBA" id="ARBA00048539"/>
    </source>
</evidence>
<evidence type="ECO:0000259" key="7">
    <source>
        <dbReference type="Pfam" id="PF01171"/>
    </source>
</evidence>
<dbReference type="InterPro" id="IPR011063">
    <property type="entry name" value="TilS/TtcA_N"/>
</dbReference>
<dbReference type="Gene3D" id="3.40.50.620">
    <property type="entry name" value="HUPs"/>
    <property type="match status" value="1"/>
</dbReference>
<dbReference type="NCBIfam" id="TIGR02432">
    <property type="entry name" value="lysidine_TilS_N"/>
    <property type="match status" value="1"/>
</dbReference>
<dbReference type="Proteomes" id="UP000509742">
    <property type="component" value="Chromosome"/>
</dbReference>
<evidence type="ECO:0000256" key="3">
    <source>
        <dbReference type="ARBA" id="ARBA00022741"/>
    </source>
</evidence>
<dbReference type="GO" id="GO:0032267">
    <property type="term" value="F:tRNA(Ile)-lysidine synthase activity"/>
    <property type="evidence" value="ECO:0007669"/>
    <property type="project" value="UniProtKB-EC"/>
</dbReference>
<dbReference type="RefSeq" id="WP_006563996.1">
    <property type="nucleotide sequence ID" value="NZ_AP019774.1"/>
</dbReference>
<dbReference type="Proteomes" id="UP000317935">
    <property type="component" value="Chromosome"/>
</dbReference>
<dbReference type="GO" id="GO:0006400">
    <property type="term" value="P:tRNA modification"/>
    <property type="evidence" value="ECO:0007669"/>
    <property type="project" value="UniProtKB-UniRule"/>
</dbReference>
<dbReference type="SUPFAM" id="SSF52402">
    <property type="entry name" value="Adenine nucleotide alpha hydrolases-like"/>
    <property type="match status" value="1"/>
</dbReference>
<evidence type="ECO:0000313" key="8">
    <source>
        <dbReference type="EMBL" id="BCD46562.1"/>
    </source>
</evidence>
<protein>
    <recommendedName>
        <fullName evidence="6">tRNA(Ile)-lysidine synthase</fullName>
        <ecNumber evidence="6">6.3.4.19</ecNumber>
    </recommendedName>
    <alternativeName>
        <fullName evidence="6">tRNA(Ile)-2-lysyl-cytidine synthase</fullName>
    </alternativeName>
    <alternativeName>
        <fullName evidence="6">tRNA(Ile)-lysidine synthetase</fullName>
    </alternativeName>
</protein>
<accession>A0A6J4D0C3</accession>
<sequence length="346" mass="40181">MQIVLEYLEILLKGRCLLGFSGGGDSVALFFLLKKEGVNFDIAILDHGLRAQSQEEIAYAKHLAEKYSKRVHIGQVHLSGSNLEARYRKERYSFFERIIQEFNYTHLILAHHLNDKLEWFFMQLAKGSSLQTLLGFSALEKRVGYDLIRPLIYTQKRTLREYLHTNKYRYFEDETNFSPRFKRNIFRQCVSNPFLEGVFPGFNVARGLVRSFKALEKEKQELYPAINPVKVCGVWVFATHLQNLYYITSLLKNLGYVLSAKQRLELEKNRFNGVFVTAKQTYFVGLGGGLVYVGMAIKNDSRVLPKPYKQACRLLKIPPHLRPLFLNPHWEQNFKILKTLVCAQSN</sequence>
<evidence type="ECO:0000256" key="4">
    <source>
        <dbReference type="ARBA" id="ARBA00022840"/>
    </source>
</evidence>
<keyword evidence="1 6" id="KW-0436">Ligase</keyword>
<dbReference type="InterPro" id="IPR014729">
    <property type="entry name" value="Rossmann-like_a/b/a_fold"/>
</dbReference>
<dbReference type="EMBL" id="AP023036">
    <property type="protein sequence ID" value="BCD46562.1"/>
    <property type="molecule type" value="Genomic_DNA"/>
</dbReference>
<dbReference type="InterPro" id="IPR012094">
    <property type="entry name" value="tRNA_Ile_lys_synt"/>
</dbReference>
<comment type="subcellular location">
    <subcellularLocation>
        <location evidence="6">Cytoplasm</location>
    </subcellularLocation>
</comment>
<dbReference type="HAMAP" id="MF_01161">
    <property type="entry name" value="tRNA_Ile_lys_synt"/>
    <property type="match status" value="1"/>
</dbReference>
<comment type="function">
    <text evidence="6">Ligates lysine onto the cytidine present at position 34 of the AUA codon-specific tRNA(Ile) that contains the anticodon CAU, in an ATP-dependent manner. Cytidine is converted to lysidine, thus changing the amino acid specificity of the tRNA from methionine to isoleucine.</text>
</comment>
<feature type="domain" description="tRNA(Ile)-lysidine/2-thiocytidine synthase N-terminal" evidence="7">
    <location>
        <begin position="16"/>
        <end position="188"/>
    </location>
</feature>
<dbReference type="EMBL" id="AP019774">
    <property type="protein sequence ID" value="BCD70895.1"/>
    <property type="molecule type" value="Genomic_DNA"/>
</dbReference>
<keyword evidence="3 6" id="KW-0547">Nucleotide-binding</keyword>
<dbReference type="OrthoDB" id="5289653at2"/>
<comment type="domain">
    <text evidence="6">The N-terminal region contains the highly conserved SGGXDS motif, predicted to be a P-loop motif involved in ATP binding.</text>
</comment>
<comment type="similarity">
    <text evidence="6">Belongs to the tRNA(Ile)-lysidine synthase family.</text>
</comment>
<dbReference type="GO" id="GO:0005737">
    <property type="term" value="C:cytoplasm"/>
    <property type="evidence" value="ECO:0007669"/>
    <property type="project" value="UniProtKB-SubCell"/>
</dbReference>
<dbReference type="CDD" id="cd01992">
    <property type="entry name" value="TilS_N"/>
    <property type="match status" value="1"/>
</dbReference>
<name>A0A6J4D0C3_9HELI</name>
<proteinExistence type="inferred from homology"/>
<evidence type="ECO:0000256" key="1">
    <source>
        <dbReference type="ARBA" id="ARBA00022598"/>
    </source>
</evidence>
<dbReference type="GO" id="GO:0005524">
    <property type="term" value="F:ATP binding"/>
    <property type="evidence" value="ECO:0007669"/>
    <property type="project" value="UniProtKB-UniRule"/>
</dbReference>
<dbReference type="AlphaFoldDB" id="A0A6J4D0C3"/>
<gene>
    <name evidence="6 9" type="primary">tilS</name>
    <name evidence="8" type="ORF">NHP190020_16010</name>
    <name evidence="9" type="ORF">SNTW_15400</name>
</gene>
<evidence type="ECO:0000256" key="2">
    <source>
        <dbReference type="ARBA" id="ARBA00022694"/>
    </source>
</evidence>
<evidence type="ECO:0000313" key="11">
    <source>
        <dbReference type="Proteomes" id="UP000509742"/>
    </source>
</evidence>
<evidence type="ECO:0000256" key="6">
    <source>
        <dbReference type="HAMAP-Rule" id="MF_01161"/>
    </source>
</evidence>